<dbReference type="OrthoDB" id="5104461at2759"/>
<evidence type="ECO:0000313" key="2">
    <source>
        <dbReference type="EMBL" id="KAF4467195.1"/>
    </source>
</evidence>
<organism evidence="2 3">
    <name type="scientific">Fusarium albosuccineum</name>
    <dbReference type="NCBI Taxonomy" id="1237068"/>
    <lineage>
        <taxon>Eukaryota</taxon>
        <taxon>Fungi</taxon>
        <taxon>Dikarya</taxon>
        <taxon>Ascomycota</taxon>
        <taxon>Pezizomycotina</taxon>
        <taxon>Sordariomycetes</taxon>
        <taxon>Hypocreomycetidae</taxon>
        <taxon>Hypocreales</taxon>
        <taxon>Nectriaceae</taxon>
        <taxon>Fusarium</taxon>
        <taxon>Fusarium decemcellulare species complex</taxon>
    </lineage>
</organism>
<comment type="caution">
    <text evidence="2">The sequence shown here is derived from an EMBL/GenBank/DDBJ whole genome shotgun (WGS) entry which is preliminary data.</text>
</comment>
<feature type="signal peptide" evidence="1">
    <location>
        <begin position="1"/>
        <end position="18"/>
    </location>
</feature>
<protein>
    <submittedName>
        <fullName evidence="2">Uncharacterized protein</fullName>
    </submittedName>
</protein>
<reference evidence="2 3" key="1">
    <citation type="submission" date="2020-01" db="EMBL/GenBank/DDBJ databases">
        <title>Identification and distribution of gene clusters putatively required for synthesis of sphingolipid metabolism inhibitors in phylogenetically diverse species of the filamentous fungus Fusarium.</title>
        <authorList>
            <person name="Kim H.-S."/>
            <person name="Busman M."/>
            <person name="Brown D.W."/>
            <person name="Divon H."/>
            <person name="Uhlig S."/>
            <person name="Proctor R.H."/>
        </authorList>
    </citation>
    <scope>NUCLEOTIDE SEQUENCE [LARGE SCALE GENOMIC DNA]</scope>
    <source>
        <strain evidence="2 3">NRRL 20459</strain>
    </source>
</reference>
<keyword evidence="1" id="KW-0732">Signal</keyword>
<feature type="chain" id="PRO_5034825728" evidence="1">
    <location>
        <begin position="19"/>
        <end position="361"/>
    </location>
</feature>
<dbReference type="AlphaFoldDB" id="A0A8H4LF51"/>
<sequence length="361" mass="39548">MVMLQFVLLALSASATLGLEQRSLKCANPKVKAFASSARKVASKEVDGFCSSYLHYKTRTTTVTSSTTTWSYQLLTISGGTDTEVSTISASATGTETVTQTIGVFPDLRKREAAYGPPPPAPTRHITADSHGNALGFSSGVVRDACSCLVTSPPPVTKTRTKVATSTFVFMDREYATTTTTTTTSTHTDFSTGTQFSTVTYANPTNCGTPAQPTFFIQLRDVNALMDGWRQAGLIEDAITLSKDKKRATLLTLEPKTGYLRAVHGGRYLNNDYFSYLTIPSFMSKKDIDVDGFQYNACKIVQSGKVRELVCHAEGSAWDMRFYQTCQIYEDWYSRPFAIGNAWFPDIPCSLKRLIIVDACA</sequence>
<gene>
    <name evidence="2" type="ORF">FALBO_5924</name>
</gene>
<keyword evidence="3" id="KW-1185">Reference proteome</keyword>
<name>A0A8H4LF51_9HYPO</name>
<dbReference type="Proteomes" id="UP000554235">
    <property type="component" value="Unassembled WGS sequence"/>
</dbReference>
<proteinExistence type="predicted"/>
<evidence type="ECO:0000313" key="3">
    <source>
        <dbReference type="Proteomes" id="UP000554235"/>
    </source>
</evidence>
<evidence type="ECO:0000256" key="1">
    <source>
        <dbReference type="SAM" id="SignalP"/>
    </source>
</evidence>
<dbReference type="EMBL" id="JAADYS010000775">
    <property type="protein sequence ID" value="KAF4467195.1"/>
    <property type="molecule type" value="Genomic_DNA"/>
</dbReference>
<accession>A0A8H4LF51</accession>